<evidence type="ECO:0000313" key="23">
    <source>
        <dbReference type="Proteomes" id="UP000694723"/>
    </source>
</evidence>
<evidence type="ECO:0000256" key="10">
    <source>
        <dbReference type="ARBA" id="ARBA00022723"/>
    </source>
</evidence>
<keyword evidence="7" id="KW-0963">Cytoplasm</keyword>
<keyword evidence="9 21" id="KW-0808">Transferase</keyword>
<evidence type="ECO:0000256" key="4">
    <source>
        <dbReference type="ARBA" id="ARBA00004514"/>
    </source>
</evidence>
<evidence type="ECO:0000256" key="1">
    <source>
        <dbReference type="ARBA" id="ARBA00000642"/>
    </source>
</evidence>
<evidence type="ECO:0000256" key="13">
    <source>
        <dbReference type="ARBA" id="ARBA00022840"/>
    </source>
</evidence>
<evidence type="ECO:0000256" key="15">
    <source>
        <dbReference type="ARBA" id="ARBA00022990"/>
    </source>
</evidence>
<dbReference type="PANTHER" id="PTHR11406:SF14">
    <property type="entry name" value="PHOSPHOGLYCERATE KINASE 1"/>
    <property type="match status" value="1"/>
</dbReference>
<dbReference type="InterPro" id="IPR001576">
    <property type="entry name" value="Phosphoglycerate_kinase"/>
</dbReference>
<dbReference type="GO" id="GO:0005759">
    <property type="term" value="C:mitochondrial matrix"/>
    <property type="evidence" value="ECO:0007669"/>
    <property type="project" value="UniProtKB-SubCell"/>
</dbReference>
<evidence type="ECO:0000256" key="9">
    <source>
        <dbReference type="ARBA" id="ARBA00022679"/>
    </source>
</evidence>
<evidence type="ECO:0000256" key="3">
    <source>
        <dbReference type="ARBA" id="ARBA00004305"/>
    </source>
</evidence>
<comment type="pathway">
    <text evidence="5 21">Carbohydrate degradation; glycolysis; pyruvate from D-glyceraldehyde 3-phosphate: step 2/5.</text>
</comment>
<dbReference type="GO" id="GO:0005524">
    <property type="term" value="F:ATP binding"/>
    <property type="evidence" value="ECO:0007669"/>
    <property type="project" value="UniProtKB-KW"/>
</dbReference>
<keyword evidence="8" id="KW-0597">Phosphoprotein</keyword>
<name>A0A8D1WAY0_PIG</name>
<comment type="subunit">
    <text evidence="20">Monomer. Interacts with kinase MAPK1/ERK2; the interaction is direct, occurs under hypoxic conditions, and promotes its interaction with PIN1. Interacts with peptidyl-prolyl cis-trans isomerase PIN1; the interaction is direct, occurs under hypoxic conditions, and targets the protein to the mitochondrion by promoting interactions with the TOM complex. Interacts with mitochondrial circRNA mcPGK1 (via its 2nd stem-loop); the interaction is direct and targets the protein to the mitochondrion by promoting interactions with the TOM complex. Interacts with pyruvate dehydrogenase kinase PDK1; the interaction is direct, occurs under hypoxic conditions and leads to PDK1-mediated inhibition of pyruvate dehydrogenase complex activity.</text>
</comment>
<accession>A0A8D1WAY0</accession>
<dbReference type="Ensembl" id="ENSSSCT00060083499.1">
    <property type="protein sequence ID" value="ENSSSCP00060036200.1"/>
    <property type="gene ID" value="ENSSSCG00060060859.1"/>
</dbReference>
<keyword evidence="12 21" id="KW-0418">Kinase</keyword>
<keyword evidence="10" id="KW-0479">Metal-binding</keyword>
<comment type="similarity">
    <text evidence="6 21">Belongs to the phosphoglycerate kinase family.</text>
</comment>
<evidence type="ECO:0000256" key="5">
    <source>
        <dbReference type="ARBA" id="ARBA00004838"/>
    </source>
</evidence>
<evidence type="ECO:0000256" key="19">
    <source>
        <dbReference type="ARBA" id="ARBA00048679"/>
    </source>
</evidence>
<evidence type="ECO:0000256" key="17">
    <source>
        <dbReference type="ARBA" id="ARBA00023152"/>
    </source>
</evidence>
<dbReference type="EC" id="2.7.2.3" evidence="21"/>
<evidence type="ECO:0000256" key="21">
    <source>
        <dbReference type="RuleBase" id="RU000532"/>
    </source>
</evidence>
<evidence type="ECO:0000256" key="14">
    <source>
        <dbReference type="ARBA" id="ARBA00022842"/>
    </source>
</evidence>
<keyword evidence="17" id="KW-0324">Glycolysis</keyword>
<keyword evidence="16" id="KW-0496">Mitochondrion</keyword>
<dbReference type="GO" id="GO:0004674">
    <property type="term" value="F:protein serine/threonine kinase activity"/>
    <property type="evidence" value="ECO:0007669"/>
    <property type="project" value="UniProtKB-EC"/>
</dbReference>
<dbReference type="GO" id="GO:0005829">
    <property type="term" value="C:cytosol"/>
    <property type="evidence" value="ECO:0007669"/>
    <property type="project" value="UniProtKB-SubCell"/>
</dbReference>
<evidence type="ECO:0000256" key="7">
    <source>
        <dbReference type="ARBA" id="ARBA00022490"/>
    </source>
</evidence>
<evidence type="ECO:0000256" key="12">
    <source>
        <dbReference type="ARBA" id="ARBA00022777"/>
    </source>
</evidence>
<keyword evidence="11" id="KW-0547">Nucleotide-binding</keyword>
<dbReference type="PANTHER" id="PTHR11406">
    <property type="entry name" value="PHOSPHOGLYCERATE KINASE"/>
    <property type="match status" value="1"/>
</dbReference>
<evidence type="ECO:0000256" key="8">
    <source>
        <dbReference type="ARBA" id="ARBA00022553"/>
    </source>
</evidence>
<dbReference type="AlphaFoldDB" id="A0A8D1WAY0"/>
<dbReference type="PRINTS" id="PR00477">
    <property type="entry name" value="PHGLYCKINASE"/>
</dbReference>
<dbReference type="Proteomes" id="UP000694723">
    <property type="component" value="Unplaced"/>
</dbReference>
<dbReference type="Gene3D" id="3.40.50.1260">
    <property type="entry name" value="Phosphoglycerate kinase, N-terminal domain"/>
    <property type="match status" value="1"/>
</dbReference>
<evidence type="ECO:0000256" key="16">
    <source>
        <dbReference type="ARBA" id="ARBA00023128"/>
    </source>
</evidence>
<evidence type="ECO:0000256" key="2">
    <source>
        <dbReference type="ARBA" id="ARBA00001946"/>
    </source>
</evidence>
<keyword evidence="18" id="KW-0379">Hydroxylation</keyword>
<dbReference type="Pfam" id="PF00162">
    <property type="entry name" value="PGK"/>
    <property type="match status" value="1"/>
</dbReference>
<dbReference type="SUPFAM" id="SSF53748">
    <property type="entry name" value="Phosphoglycerate kinase"/>
    <property type="match status" value="1"/>
</dbReference>
<proteinExistence type="inferred from homology"/>
<comment type="cofactor">
    <cofactor evidence="2">
        <name>Mg(2+)</name>
        <dbReference type="ChEBI" id="CHEBI:18420"/>
    </cofactor>
</comment>
<sequence>KSCIHFTYNFLTVIFKRVSMRVLYSVPLKCNQFLNLLRYVPSIPTLAFVLNNGQENIHLISHLLKPNRVPVPNSFSLHIRAVEFYALLGKGVIKLMNCCGPKKQKPGNHEVAGSVPALAQLKFYIQPKGKSKDEVSPTQKANPLLRDAFKLNLSKQGDRYLGAIFTTSNRDEQSPVGKRLPQKTGTFLYKNEANSYARAIATPDRPYKQLSGGPQVHVQMVIRAMEKIKEMQIKTTLRFLYIKVLERIKLGEALFSEPADKRVSDLMAKINKNSVKDSLPVD</sequence>
<dbReference type="GO" id="GO:0004618">
    <property type="term" value="F:phosphoglycerate kinase activity"/>
    <property type="evidence" value="ECO:0007669"/>
    <property type="project" value="UniProtKB-EC"/>
</dbReference>
<comment type="catalytic activity">
    <reaction evidence="19">
        <text>L-seryl-[protein] + ATP = O-phospho-L-seryl-[protein] + ADP + H(+)</text>
        <dbReference type="Rhea" id="RHEA:17989"/>
        <dbReference type="Rhea" id="RHEA-COMP:9863"/>
        <dbReference type="Rhea" id="RHEA-COMP:11604"/>
        <dbReference type="ChEBI" id="CHEBI:15378"/>
        <dbReference type="ChEBI" id="CHEBI:29999"/>
        <dbReference type="ChEBI" id="CHEBI:30616"/>
        <dbReference type="ChEBI" id="CHEBI:83421"/>
        <dbReference type="ChEBI" id="CHEBI:456216"/>
        <dbReference type="EC" id="2.7.11.1"/>
    </reaction>
</comment>
<dbReference type="GO" id="GO:0006096">
    <property type="term" value="P:glycolytic process"/>
    <property type="evidence" value="ECO:0007669"/>
    <property type="project" value="UniProtKB-UniPathway"/>
</dbReference>
<evidence type="ECO:0000256" key="11">
    <source>
        <dbReference type="ARBA" id="ARBA00022741"/>
    </source>
</evidence>
<dbReference type="UniPathway" id="UPA00109">
    <property type="reaction ID" value="UER00185"/>
</dbReference>
<evidence type="ECO:0000256" key="6">
    <source>
        <dbReference type="ARBA" id="ARBA00008982"/>
    </source>
</evidence>
<organism evidence="22 23">
    <name type="scientific">Sus scrofa</name>
    <name type="common">Pig</name>
    <dbReference type="NCBI Taxonomy" id="9823"/>
    <lineage>
        <taxon>Eukaryota</taxon>
        <taxon>Metazoa</taxon>
        <taxon>Chordata</taxon>
        <taxon>Craniata</taxon>
        <taxon>Vertebrata</taxon>
        <taxon>Euteleostomi</taxon>
        <taxon>Mammalia</taxon>
        <taxon>Eutheria</taxon>
        <taxon>Laurasiatheria</taxon>
        <taxon>Artiodactyla</taxon>
        <taxon>Suina</taxon>
        <taxon>Suidae</taxon>
        <taxon>Sus</taxon>
    </lineage>
</organism>
<dbReference type="InterPro" id="IPR015824">
    <property type="entry name" value="Phosphoglycerate_kinase_N"/>
</dbReference>
<keyword evidence="13" id="KW-0067">ATP-binding</keyword>
<protein>
    <recommendedName>
        <fullName evidence="21">Phosphoglycerate kinase</fullName>
        <ecNumber evidence="21">2.7.2.3</ecNumber>
    </recommendedName>
</protein>
<comment type="catalytic activity">
    <reaction evidence="1 21">
        <text>(2R)-3-phosphoglycerate + ATP = (2R)-3-phospho-glyceroyl phosphate + ADP</text>
        <dbReference type="Rhea" id="RHEA:14801"/>
        <dbReference type="ChEBI" id="CHEBI:30616"/>
        <dbReference type="ChEBI" id="CHEBI:57604"/>
        <dbReference type="ChEBI" id="CHEBI:58272"/>
        <dbReference type="ChEBI" id="CHEBI:456216"/>
        <dbReference type="EC" id="2.7.2.3"/>
    </reaction>
</comment>
<keyword evidence="14" id="KW-0460">Magnesium</keyword>
<keyword evidence="15" id="KW-0007">Acetylation</keyword>
<evidence type="ECO:0000256" key="18">
    <source>
        <dbReference type="ARBA" id="ARBA00023278"/>
    </source>
</evidence>
<comment type="subcellular location">
    <subcellularLocation>
        <location evidence="4">Cytoplasm</location>
        <location evidence="4">Cytosol</location>
    </subcellularLocation>
    <subcellularLocation>
        <location evidence="3">Mitochondrion matrix</location>
    </subcellularLocation>
</comment>
<dbReference type="InterPro" id="IPR036043">
    <property type="entry name" value="Phosphoglycerate_kinase_sf"/>
</dbReference>
<dbReference type="GO" id="GO:0046872">
    <property type="term" value="F:metal ion binding"/>
    <property type="evidence" value="ECO:0007669"/>
    <property type="project" value="UniProtKB-KW"/>
</dbReference>
<evidence type="ECO:0000256" key="20">
    <source>
        <dbReference type="ARBA" id="ARBA00050004"/>
    </source>
</evidence>
<reference evidence="22" key="1">
    <citation type="submission" date="2025-08" db="UniProtKB">
        <authorList>
            <consortium name="Ensembl"/>
        </authorList>
    </citation>
    <scope>IDENTIFICATION</scope>
</reference>
<evidence type="ECO:0000313" key="22">
    <source>
        <dbReference type="Ensembl" id="ENSSSCP00060036200.1"/>
    </source>
</evidence>